<dbReference type="GeneID" id="92714298"/>
<reference evidence="5" key="1">
    <citation type="submission" date="2016-11" db="EMBL/GenBank/DDBJ databases">
        <authorList>
            <person name="Varghese N."/>
            <person name="Submissions S."/>
        </authorList>
    </citation>
    <scope>NUCLEOTIDE SEQUENCE [LARGE SCALE GENOMIC DNA]</scope>
    <source>
        <strain evidence="5">DSM 26884</strain>
    </source>
</reference>
<dbReference type="Proteomes" id="UP000184192">
    <property type="component" value="Unassembled WGS sequence"/>
</dbReference>
<protein>
    <submittedName>
        <fullName evidence="4">Glycosyltransferase involved in cell wall bisynthesis</fullName>
    </submittedName>
</protein>
<keyword evidence="1" id="KW-0472">Membrane</keyword>
<accession>A0A1M6KHK2</accession>
<gene>
    <name evidence="4" type="ORF">SAMN05444350_13735</name>
</gene>
<sequence>MTQVAIVGIQGVPTKYGGFETLVENIIGNNCCSEICYTVFCSGKDYATRMKSYKGARLKYVPLFHANGIQSTPYDILSMLKCLRGYDAVVILGVSGCIFLPIFRLLYRKYLIVNIDGLEHRRAKWSKFAKWFLRTSEAMAVHHADVIIADNKGIQDYVWNTYQKKAELVAYGGDHAQRDVTEERQNEILKRYGIDSGCYAVSVCRIEPENNCHLILKAFATAGENLVFVGNWERSEYSRRLKKEYQDRQNIQMLDSVYDLDVLYALRNQCRCYIHGHSAGGTNPSLVEAMFFGKPILAFDVIYNRETTENKAHYFKTSEELVKLLHSRPKDGCKMQEIATKRYTWSFIARQYRMLILSHK</sequence>
<dbReference type="SUPFAM" id="SSF53756">
    <property type="entry name" value="UDP-Glycosyltransferase/glycogen phosphorylase"/>
    <property type="match status" value="1"/>
</dbReference>
<evidence type="ECO:0000259" key="2">
    <source>
        <dbReference type="Pfam" id="PF00534"/>
    </source>
</evidence>
<dbReference type="PANTHER" id="PTHR46401:SF8">
    <property type="entry name" value="BLL6006 PROTEIN"/>
    <property type="match status" value="1"/>
</dbReference>
<feature type="domain" description="DUF1972" evidence="3">
    <location>
        <begin position="1"/>
        <end position="174"/>
    </location>
</feature>
<dbReference type="RefSeq" id="WP_025835541.1">
    <property type="nucleotide sequence ID" value="NZ_FQZN01000037.1"/>
</dbReference>
<proteinExistence type="predicted"/>
<keyword evidence="5" id="KW-1185">Reference proteome</keyword>
<dbReference type="Pfam" id="PF00534">
    <property type="entry name" value="Glycos_transf_1"/>
    <property type="match status" value="1"/>
</dbReference>
<dbReference type="InterPro" id="IPR015393">
    <property type="entry name" value="DUF1972"/>
</dbReference>
<dbReference type="GO" id="GO:0016757">
    <property type="term" value="F:glycosyltransferase activity"/>
    <property type="evidence" value="ECO:0007669"/>
    <property type="project" value="InterPro"/>
</dbReference>
<keyword evidence="1" id="KW-0812">Transmembrane</keyword>
<dbReference type="eggNOG" id="COG0438">
    <property type="taxonomic scope" value="Bacteria"/>
</dbReference>
<keyword evidence="1" id="KW-1133">Transmembrane helix</keyword>
<dbReference type="EMBL" id="FQZN01000037">
    <property type="protein sequence ID" value="SHJ58390.1"/>
    <property type="molecule type" value="Genomic_DNA"/>
</dbReference>
<name>A0A1M6KHK2_9BACE</name>
<evidence type="ECO:0000259" key="3">
    <source>
        <dbReference type="Pfam" id="PF09314"/>
    </source>
</evidence>
<dbReference type="AlphaFoldDB" id="A0A1M6KHK2"/>
<keyword evidence="4" id="KW-0808">Transferase</keyword>
<feature type="transmembrane region" description="Helical" evidence="1">
    <location>
        <begin position="88"/>
        <end position="107"/>
    </location>
</feature>
<evidence type="ECO:0000256" key="1">
    <source>
        <dbReference type="SAM" id="Phobius"/>
    </source>
</evidence>
<organism evidence="4 5">
    <name type="scientific">Bacteroides stercorirosoris</name>
    <dbReference type="NCBI Taxonomy" id="871324"/>
    <lineage>
        <taxon>Bacteria</taxon>
        <taxon>Pseudomonadati</taxon>
        <taxon>Bacteroidota</taxon>
        <taxon>Bacteroidia</taxon>
        <taxon>Bacteroidales</taxon>
        <taxon>Bacteroidaceae</taxon>
        <taxon>Bacteroides</taxon>
    </lineage>
</organism>
<feature type="domain" description="Glycosyl transferase family 1" evidence="2">
    <location>
        <begin position="198"/>
        <end position="312"/>
    </location>
</feature>
<evidence type="ECO:0000313" key="5">
    <source>
        <dbReference type="Proteomes" id="UP000184192"/>
    </source>
</evidence>
<dbReference type="Pfam" id="PF09314">
    <property type="entry name" value="DUF1972"/>
    <property type="match status" value="1"/>
</dbReference>
<evidence type="ECO:0000313" key="4">
    <source>
        <dbReference type="EMBL" id="SHJ58390.1"/>
    </source>
</evidence>
<dbReference type="InterPro" id="IPR001296">
    <property type="entry name" value="Glyco_trans_1"/>
</dbReference>
<dbReference type="Gene3D" id="3.40.50.2000">
    <property type="entry name" value="Glycogen Phosphorylase B"/>
    <property type="match status" value="2"/>
</dbReference>
<dbReference type="PANTHER" id="PTHR46401">
    <property type="entry name" value="GLYCOSYLTRANSFERASE WBBK-RELATED"/>
    <property type="match status" value="1"/>
</dbReference>